<gene>
    <name evidence="1" type="ORF">MENTE1834_LOCUS38214</name>
</gene>
<organism evidence="1 2">
    <name type="scientific">Meloidogyne enterolobii</name>
    <name type="common">Root-knot nematode worm</name>
    <name type="synonym">Meloidogyne mayaguensis</name>
    <dbReference type="NCBI Taxonomy" id="390850"/>
    <lineage>
        <taxon>Eukaryota</taxon>
        <taxon>Metazoa</taxon>
        <taxon>Ecdysozoa</taxon>
        <taxon>Nematoda</taxon>
        <taxon>Chromadorea</taxon>
        <taxon>Rhabditida</taxon>
        <taxon>Tylenchina</taxon>
        <taxon>Tylenchomorpha</taxon>
        <taxon>Tylenchoidea</taxon>
        <taxon>Meloidogynidae</taxon>
        <taxon>Meloidogyninae</taxon>
        <taxon>Meloidogyne</taxon>
    </lineage>
</organism>
<evidence type="ECO:0000313" key="1">
    <source>
        <dbReference type="EMBL" id="CAK5090429.1"/>
    </source>
</evidence>
<accession>A0ACB1AGM0</accession>
<proteinExistence type="predicted"/>
<sequence>MVLWDFLFVHNYKVLFLNSNFPVWALAFISEFTVVFLKFCQYPVSLLSIYTICYNILLSHFFHIQIKFGLMHFVDPLLYSRT</sequence>
<comment type="caution">
    <text evidence="1">The sequence shown here is derived from an EMBL/GenBank/DDBJ whole genome shotgun (WGS) entry which is preliminary data.</text>
</comment>
<reference evidence="1" key="1">
    <citation type="submission" date="2023-11" db="EMBL/GenBank/DDBJ databases">
        <authorList>
            <person name="Poullet M."/>
        </authorList>
    </citation>
    <scope>NUCLEOTIDE SEQUENCE</scope>
    <source>
        <strain evidence="1">E1834</strain>
    </source>
</reference>
<dbReference type="EMBL" id="CAVMJV010000082">
    <property type="protein sequence ID" value="CAK5090429.1"/>
    <property type="molecule type" value="Genomic_DNA"/>
</dbReference>
<name>A0ACB1AGM0_MELEN</name>
<evidence type="ECO:0000313" key="2">
    <source>
        <dbReference type="Proteomes" id="UP001497535"/>
    </source>
</evidence>
<keyword evidence="2" id="KW-1185">Reference proteome</keyword>
<protein>
    <submittedName>
        <fullName evidence="1">Uncharacterized protein</fullName>
    </submittedName>
</protein>
<dbReference type="Proteomes" id="UP001497535">
    <property type="component" value="Unassembled WGS sequence"/>
</dbReference>